<reference evidence="1" key="1">
    <citation type="submission" date="2020-11" db="EMBL/GenBank/DDBJ databases">
        <authorList>
            <person name="Tran Van P."/>
        </authorList>
    </citation>
    <scope>NUCLEOTIDE SEQUENCE</scope>
</reference>
<dbReference type="InterPro" id="IPR037177">
    <property type="entry name" value="DLC_sf"/>
</dbReference>
<proteinExistence type="predicted"/>
<evidence type="ECO:0000313" key="2">
    <source>
        <dbReference type="Proteomes" id="UP000728032"/>
    </source>
</evidence>
<protein>
    <submittedName>
        <fullName evidence="1">Uncharacterized protein</fullName>
    </submittedName>
</protein>
<dbReference type="SUPFAM" id="SSF54648">
    <property type="entry name" value="DLC"/>
    <property type="match status" value="1"/>
</dbReference>
<keyword evidence="2" id="KW-1185">Reference proteome</keyword>
<dbReference type="AlphaFoldDB" id="A0A7R9QGJ8"/>
<sequence>MTLEDYDGFRQRIITEKIKPDLNVNKSDMNETMVYDIQRITINAIKESEKISEMTAQIRSDMNRNYPDWAGFHYNIIYVRSYLNNPFSPKTPTA</sequence>
<accession>A0A7R9QGJ8</accession>
<evidence type="ECO:0000313" key="1">
    <source>
        <dbReference type="EMBL" id="CAD7645104.1"/>
    </source>
</evidence>
<name>A0A7R9QGJ8_9ACAR</name>
<dbReference type="EMBL" id="CAJPVJ010001912">
    <property type="protein sequence ID" value="CAG2165493.1"/>
    <property type="molecule type" value="Genomic_DNA"/>
</dbReference>
<dbReference type="GO" id="GO:0007017">
    <property type="term" value="P:microtubule-based process"/>
    <property type="evidence" value="ECO:0007669"/>
    <property type="project" value="InterPro"/>
</dbReference>
<dbReference type="Proteomes" id="UP000728032">
    <property type="component" value="Unassembled WGS sequence"/>
</dbReference>
<organism evidence="1">
    <name type="scientific">Oppiella nova</name>
    <dbReference type="NCBI Taxonomy" id="334625"/>
    <lineage>
        <taxon>Eukaryota</taxon>
        <taxon>Metazoa</taxon>
        <taxon>Ecdysozoa</taxon>
        <taxon>Arthropoda</taxon>
        <taxon>Chelicerata</taxon>
        <taxon>Arachnida</taxon>
        <taxon>Acari</taxon>
        <taxon>Acariformes</taxon>
        <taxon>Sarcoptiformes</taxon>
        <taxon>Oribatida</taxon>
        <taxon>Brachypylina</taxon>
        <taxon>Oppioidea</taxon>
        <taxon>Oppiidae</taxon>
        <taxon>Oppiella</taxon>
    </lineage>
</organism>
<dbReference type="GO" id="GO:0030286">
    <property type="term" value="C:dynein complex"/>
    <property type="evidence" value="ECO:0007669"/>
    <property type="project" value="InterPro"/>
</dbReference>
<gene>
    <name evidence="1" type="ORF">ONB1V03_LOCUS5033</name>
</gene>
<dbReference type="EMBL" id="OC916737">
    <property type="protein sequence ID" value="CAD7645104.1"/>
    <property type="molecule type" value="Genomic_DNA"/>
</dbReference>